<feature type="region of interest" description="Disordered" evidence="1">
    <location>
        <begin position="1"/>
        <end position="52"/>
    </location>
</feature>
<sequence length="316" mass="35248">MALQESTDESPKTFSIGSSSRASLVPNTSTPTLFGTNDTTNTTQSNSTPTLFGTNDSNPFSSKSFVATNTTQSNSTPTLFGTNNTTPFSSKSLLGNTNTTQQNSTPLFGCGFNFRSSSTSPSHGHGQPFFFNGQHPMPIQHFTQDWPFPFSSSKPFGTTTQQNSTPLQFGCGFNFRSSSTSPNYHGHGQPLFFNSQHSQHLDHPMSSMPIQHFCNRCGHKSFLELKEIDGPNCFEVKELLNSISSMPFYQHKSHEEFRWEDYNQKKGKCHVKKGTTTSEVLIKVRHPSRFYILLKKVLSFVAILVIARLLVLYLEE</sequence>
<keyword evidence="2" id="KW-0472">Membrane</keyword>
<dbReference type="AlphaFoldDB" id="A0A803RB14"/>
<reference evidence="3" key="1">
    <citation type="submission" date="2018-11" db="EMBL/GenBank/DDBJ databases">
        <authorList>
            <person name="Grassa J C."/>
        </authorList>
    </citation>
    <scope>NUCLEOTIDE SEQUENCE [LARGE SCALE GENOMIC DNA]</scope>
</reference>
<evidence type="ECO:0000313" key="3">
    <source>
        <dbReference type="EnsemblPlants" id="cds.novel_model_725_5bd9a17a"/>
    </source>
</evidence>
<keyword evidence="2" id="KW-0812">Transmembrane</keyword>
<accession>A0A803RB14</accession>
<feature type="transmembrane region" description="Helical" evidence="2">
    <location>
        <begin position="293"/>
        <end position="314"/>
    </location>
</feature>
<dbReference type="Gramene" id="novel_model_725_5bd9a17a">
    <property type="protein sequence ID" value="cds.novel_model_725_5bd9a17a"/>
    <property type="gene ID" value="novel_gene_401_5bd9a17a"/>
</dbReference>
<feature type="compositionally biased region" description="Polar residues" evidence="1">
    <location>
        <begin position="12"/>
        <end position="29"/>
    </location>
</feature>
<proteinExistence type="predicted"/>
<dbReference type="EMBL" id="UZAU01000140">
    <property type="status" value="NOT_ANNOTATED_CDS"/>
    <property type="molecule type" value="Genomic_DNA"/>
</dbReference>
<keyword evidence="4" id="KW-1185">Reference proteome</keyword>
<reference evidence="3" key="2">
    <citation type="submission" date="2021-03" db="UniProtKB">
        <authorList>
            <consortium name="EnsemblPlants"/>
        </authorList>
    </citation>
    <scope>IDENTIFICATION</scope>
</reference>
<name>A0A803RB14_CANSA</name>
<evidence type="ECO:0000256" key="1">
    <source>
        <dbReference type="SAM" id="MobiDB-lite"/>
    </source>
</evidence>
<dbReference type="Proteomes" id="UP000596661">
    <property type="component" value="Chromosome 2"/>
</dbReference>
<protein>
    <submittedName>
        <fullName evidence="3">Uncharacterized protein</fullName>
    </submittedName>
</protein>
<keyword evidence="2" id="KW-1133">Transmembrane helix</keyword>
<dbReference type="Gene3D" id="1.10.10.2360">
    <property type="match status" value="1"/>
</dbReference>
<evidence type="ECO:0000313" key="4">
    <source>
        <dbReference type="Proteomes" id="UP000596661"/>
    </source>
</evidence>
<dbReference type="EnsemblPlants" id="novel_model_725_5bd9a17a">
    <property type="protein sequence ID" value="cds.novel_model_725_5bd9a17a"/>
    <property type="gene ID" value="novel_gene_401_5bd9a17a"/>
</dbReference>
<organism evidence="3 4">
    <name type="scientific">Cannabis sativa</name>
    <name type="common">Hemp</name>
    <name type="synonym">Marijuana</name>
    <dbReference type="NCBI Taxonomy" id="3483"/>
    <lineage>
        <taxon>Eukaryota</taxon>
        <taxon>Viridiplantae</taxon>
        <taxon>Streptophyta</taxon>
        <taxon>Embryophyta</taxon>
        <taxon>Tracheophyta</taxon>
        <taxon>Spermatophyta</taxon>
        <taxon>Magnoliopsida</taxon>
        <taxon>eudicotyledons</taxon>
        <taxon>Gunneridae</taxon>
        <taxon>Pentapetalae</taxon>
        <taxon>rosids</taxon>
        <taxon>fabids</taxon>
        <taxon>Rosales</taxon>
        <taxon>Cannabaceae</taxon>
        <taxon>Cannabis</taxon>
    </lineage>
</organism>
<feature type="compositionally biased region" description="Low complexity" evidence="1">
    <location>
        <begin position="30"/>
        <end position="51"/>
    </location>
</feature>
<evidence type="ECO:0000256" key="2">
    <source>
        <dbReference type="SAM" id="Phobius"/>
    </source>
</evidence>